<evidence type="ECO:0000313" key="10">
    <source>
        <dbReference type="Proteomes" id="UP000318521"/>
    </source>
</evidence>
<accession>A0A554A1A3</accession>
<reference evidence="9 10" key="1">
    <citation type="submission" date="2019-07" db="EMBL/GenBank/DDBJ databases">
        <authorList>
            <person name="Park Y.J."/>
            <person name="Jeong S.E."/>
            <person name="Jung H.S."/>
        </authorList>
    </citation>
    <scope>NUCLEOTIDE SEQUENCE [LARGE SCALE GENOMIC DNA]</scope>
    <source>
        <strain evidence="10">P16(2019)</strain>
    </source>
</reference>
<feature type="transmembrane region" description="Helical" evidence="7">
    <location>
        <begin position="123"/>
        <end position="144"/>
    </location>
</feature>
<dbReference type="AlphaFoldDB" id="A0A554A1A3"/>
<keyword evidence="5 7" id="KW-1133">Transmembrane helix</keyword>
<keyword evidence="3" id="KW-1003">Cell membrane</keyword>
<evidence type="ECO:0000256" key="1">
    <source>
        <dbReference type="ARBA" id="ARBA00004651"/>
    </source>
</evidence>
<proteinExistence type="inferred from homology"/>
<evidence type="ECO:0000256" key="3">
    <source>
        <dbReference type="ARBA" id="ARBA00022475"/>
    </source>
</evidence>
<gene>
    <name evidence="9" type="ORF">FN960_06910</name>
</gene>
<dbReference type="InterPro" id="IPR051393">
    <property type="entry name" value="ABC_transporter_permease"/>
</dbReference>
<evidence type="ECO:0000256" key="5">
    <source>
        <dbReference type="ARBA" id="ARBA00022989"/>
    </source>
</evidence>
<name>A0A554A1A3_9BACI</name>
<evidence type="ECO:0000313" key="9">
    <source>
        <dbReference type="EMBL" id="TSB47459.1"/>
    </source>
</evidence>
<dbReference type="GO" id="GO:0005886">
    <property type="term" value="C:plasma membrane"/>
    <property type="evidence" value="ECO:0007669"/>
    <property type="project" value="UniProtKB-SubCell"/>
</dbReference>
<feature type="domain" description="ABC transmembrane type-1" evidence="8">
    <location>
        <begin position="86"/>
        <end position="298"/>
    </location>
</feature>
<dbReference type="GO" id="GO:0055085">
    <property type="term" value="P:transmembrane transport"/>
    <property type="evidence" value="ECO:0007669"/>
    <property type="project" value="InterPro"/>
</dbReference>
<evidence type="ECO:0000256" key="4">
    <source>
        <dbReference type="ARBA" id="ARBA00022692"/>
    </source>
</evidence>
<dbReference type="RefSeq" id="WP_143847958.1">
    <property type="nucleotide sequence ID" value="NZ_VLXZ01000003.1"/>
</dbReference>
<organism evidence="9 10">
    <name type="scientific">Alkalicoccobacillus porphyridii</name>
    <dbReference type="NCBI Taxonomy" id="2597270"/>
    <lineage>
        <taxon>Bacteria</taxon>
        <taxon>Bacillati</taxon>
        <taxon>Bacillota</taxon>
        <taxon>Bacilli</taxon>
        <taxon>Bacillales</taxon>
        <taxon>Bacillaceae</taxon>
        <taxon>Alkalicoccobacillus</taxon>
    </lineage>
</organism>
<feature type="transmembrane region" description="Helical" evidence="7">
    <location>
        <begin position="225"/>
        <end position="250"/>
    </location>
</feature>
<dbReference type="Proteomes" id="UP000318521">
    <property type="component" value="Unassembled WGS sequence"/>
</dbReference>
<evidence type="ECO:0000256" key="2">
    <source>
        <dbReference type="ARBA" id="ARBA00022448"/>
    </source>
</evidence>
<keyword evidence="6 7" id="KW-0472">Membrane</keyword>
<comment type="caution">
    <text evidence="9">The sequence shown here is derived from an EMBL/GenBank/DDBJ whole genome shotgun (WGS) entry which is preliminary data.</text>
</comment>
<sequence>MSLDVNAKVNKKRDGLQKITWINQDTLSGWLFISPMLLGFTIFMFIPIGFAFYMSLTDWPLLGQAEFVGTANYQAIVQDPEFGQVMKNTIVFTAGLVPLNIALALSLALLLRHPIPGMGIFRTIMFVPVVTSLVVWAIVWKYMFATDFGFVNSILALIGIDQQAWLYNSSLAMPVVVITSVLKNVGLNMVLFLAGLQMVPNNLYEAARIDGAGRWRQFRNITLPIISPTIFLATIITIIGAMKIFAQIFVMTRGGPENSTKVIVYYIWEKSFRLFEMGYAAAAAFILFFIIFAFTLVQWSLRKRWVYNED</sequence>
<dbReference type="InterPro" id="IPR035906">
    <property type="entry name" value="MetI-like_sf"/>
</dbReference>
<keyword evidence="10" id="KW-1185">Reference proteome</keyword>
<dbReference type="EMBL" id="VLXZ01000003">
    <property type="protein sequence ID" value="TSB47459.1"/>
    <property type="molecule type" value="Genomic_DNA"/>
</dbReference>
<dbReference type="PANTHER" id="PTHR30193:SF37">
    <property type="entry name" value="INNER MEMBRANE ABC TRANSPORTER PERMEASE PROTEIN YCJO"/>
    <property type="match status" value="1"/>
</dbReference>
<dbReference type="InterPro" id="IPR000515">
    <property type="entry name" value="MetI-like"/>
</dbReference>
<protein>
    <submittedName>
        <fullName evidence="9">Sugar ABC transporter permease</fullName>
    </submittedName>
</protein>
<dbReference type="CDD" id="cd06261">
    <property type="entry name" value="TM_PBP2"/>
    <property type="match status" value="1"/>
</dbReference>
<comment type="subcellular location">
    <subcellularLocation>
        <location evidence="1 7">Cell membrane</location>
        <topology evidence="1 7">Multi-pass membrane protein</topology>
    </subcellularLocation>
</comment>
<dbReference type="Gene3D" id="1.10.3720.10">
    <property type="entry name" value="MetI-like"/>
    <property type="match status" value="1"/>
</dbReference>
<dbReference type="PROSITE" id="PS50928">
    <property type="entry name" value="ABC_TM1"/>
    <property type="match status" value="1"/>
</dbReference>
<feature type="transmembrane region" description="Helical" evidence="7">
    <location>
        <begin position="277"/>
        <end position="297"/>
    </location>
</feature>
<dbReference type="Pfam" id="PF00528">
    <property type="entry name" value="BPD_transp_1"/>
    <property type="match status" value="1"/>
</dbReference>
<keyword evidence="4 7" id="KW-0812">Transmembrane</keyword>
<dbReference type="PANTHER" id="PTHR30193">
    <property type="entry name" value="ABC TRANSPORTER PERMEASE PROTEIN"/>
    <property type="match status" value="1"/>
</dbReference>
<dbReference type="SUPFAM" id="SSF161098">
    <property type="entry name" value="MetI-like"/>
    <property type="match status" value="1"/>
</dbReference>
<evidence type="ECO:0000256" key="6">
    <source>
        <dbReference type="ARBA" id="ARBA00023136"/>
    </source>
</evidence>
<evidence type="ECO:0000256" key="7">
    <source>
        <dbReference type="RuleBase" id="RU363032"/>
    </source>
</evidence>
<evidence type="ECO:0000259" key="8">
    <source>
        <dbReference type="PROSITE" id="PS50928"/>
    </source>
</evidence>
<dbReference type="OrthoDB" id="9809173at2"/>
<feature type="transmembrane region" description="Helical" evidence="7">
    <location>
        <begin position="27"/>
        <end position="53"/>
    </location>
</feature>
<keyword evidence="2 7" id="KW-0813">Transport</keyword>
<comment type="similarity">
    <text evidence="7">Belongs to the binding-protein-dependent transport system permease family.</text>
</comment>
<feature type="transmembrane region" description="Helical" evidence="7">
    <location>
        <begin position="90"/>
        <end position="111"/>
    </location>
</feature>